<evidence type="ECO:0000259" key="3">
    <source>
        <dbReference type="SMART" id="SM00181"/>
    </source>
</evidence>
<comment type="caution">
    <text evidence="4">The sequence shown here is derived from an EMBL/GenBank/DDBJ whole genome shotgun (WGS) entry which is preliminary data.</text>
</comment>
<feature type="domain" description="EGF-like" evidence="3">
    <location>
        <begin position="35"/>
        <end position="77"/>
    </location>
</feature>
<feature type="chain" id="PRO_5042031665" description="EGF-like domain-containing protein" evidence="2">
    <location>
        <begin position="21"/>
        <end position="466"/>
    </location>
</feature>
<dbReference type="SMART" id="SM00181">
    <property type="entry name" value="EGF"/>
    <property type="match status" value="5"/>
</dbReference>
<dbReference type="PANTHER" id="PTHR23275">
    <property type="entry name" value="CABRIOLET.-RELATED"/>
    <property type="match status" value="1"/>
</dbReference>
<evidence type="ECO:0000313" key="5">
    <source>
        <dbReference type="Proteomes" id="UP001208570"/>
    </source>
</evidence>
<feature type="signal peptide" evidence="2">
    <location>
        <begin position="1"/>
        <end position="20"/>
    </location>
</feature>
<dbReference type="InterPro" id="IPR009030">
    <property type="entry name" value="Growth_fac_rcpt_cys_sf"/>
</dbReference>
<feature type="compositionally biased region" description="Acidic residues" evidence="1">
    <location>
        <begin position="431"/>
        <end position="455"/>
    </location>
</feature>
<feature type="domain" description="EGF-like" evidence="3">
    <location>
        <begin position="164"/>
        <end position="201"/>
    </location>
</feature>
<gene>
    <name evidence="4" type="ORF">LSH36_282g01023</name>
</gene>
<feature type="domain" description="EGF-like" evidence="3">
    <location>
        <begin position="78"/>
        <end position="109"/>
    </location>
</feature>
<evidence type="ECO:0000313" key="4">
    <source>
        <dbReference type="EMBL" id="KAK2153866.1"/>
    </source>
</evidence>
<dbReference type="AlphaFoldDB" id="A0AAD9N3P4"/>
<evidence type="ECO:0000256" key="2">
    <source>
        <dbReference type="SAM" id="SignalP"/>
    </source>
</evidence>
<dbReference type="InterPro" id="IPR000742">
    <property type="entry name" value="EGF"/>
</dbReference>
<organism evidence="4 5">
    <name type="scientific">Paralvinella palmiformis</name>
    <dbReference type="NCBI Taxonomy" id="53620"/>
    <lineage>
        <taxon>Eukaryota</taxon>
        <taxon>Metazoa</taxon>
        <taxon>Spiralia</taxon>
        <taxon>Lophotrochozoa</taxon>
        <taxon>Annelida</taxon>
        <taxon>Polychaeta</taxon>
        <taxon>Sedentaria</taxon>
        <taxon>Canalipalpata</taxon>
        <taxon>Terebellida</taxon>
        <taxon>Terebelliformia</taxon>
        <taxon>Alvinellidae</taxon>
        <taxon>Paralvinella</taxon>
    </lineage>
</organism>
<feature type="domain" description="EGF-like" evidence="3">
    <location>
        <begin position="202"/>
        <end position="235"/>
    </location>
</feature>
<name>A0AAD9N3P4_9ANNE</name>
<reference evidence="4" key="1">
    <citation type="journal article" date="2023" name="Mol. Biol. Evol.">
        <title>Third-Generation Sequencing Reveals the Adaptive Role of the Epigenome in Three Deep-Sea Polychaetes.</title>
        <authorList>
            <person name="Perez M."/>
            <person name="Aroh O."/>
            <person name="Sun Y."/>
            <person name="Lan Y."/>
            <person name="Juniper S.K."/>
            <person name="Young C.R."/>
            <person name="Angers B."/>
            <person name="Qian P.Y."/>
        </authorList>
    </citation>
    <scope>NUCLEOTIDE SEQUENCE</scope>
    <source>
        <strain evidence="4">P08H-3</strain>
    </source>
</reference>
<feature type="region of interest" description="Disordered" evidence="1">
    <location>
        <begin position="310"/>
        <end position="340"/>
    </location>
</feature>
<protein>
    <recommendedName>
        <fullName evidence="3">EGF-like domain-containing protein</fullName>
    </recommendedName>
</protein>
<dbReference type="PANTHER" id="PTHR23275:SF100">
    <property type="entry name" value="EGF-LIKE DOMAIN-CONTAINING PROTEIN"/>
    <property type="match status" value="1"/>
</dbReference>
<dbReference type="InterPro" id="IPR006212">
    <property type="entry name" value="Furin_repeat"/>
</dbReference>
<accession>A0AAD9N3P4</accession>
<dbReference type="SMART" id="SM00261">
    <property type="entry name" value="FU"/>
    <property type="match status" value="3"/>
</dbReference>
<dbReference type="InterPro" id="IPR052798">
    <property type="entry name" value="Giardia_VSA"/>
</dbReference>
<sequence length="466" mass="49936">MNLFCRALCLGIFYAGNVSAATSTISRQFLPIKPPCRKPSNPAYFDTDCAQESVNYDLKCSTCQTGYSPSSDALTCQACHLEQCEKCSSTGTVCELCRAGYVVSGGSCAGEFLFSGTEEEKLSIARCNDTCPANCLSCTLVNDVIECQTCVNQFYVHQSNPSLPCLYCPPLCTDCDGIELGGFATCLTCTSGYILQNTTCNACSSNCSSCVEGGEMTTTCTTCNSGFGLLYGICKECINTFTESCTVFSNGTQTIDACLTGYEYIPFGVCNACPSKCTNCTENVCYECLVGYLLDVDHRCIESIDAAANDNDSPDDHRGDGDDDDHESIRNAGRSDGTVGRAQCRKHLGSGLESGSFLWYLFSPGRRSIGHVSQPVQVIVLFVLMTSPVLPVIRDMLMLIGHAQCNTCANTSYCTTCNTGYIAFNGSCTEHDDDDDDNGGGDNDDDDNNGGDDITEILYTAPNPES</sequence>
<keyword evidence="5" id="KW-1185">Reference proteome</keyword>
<dbReference type="Proteomes" id="UP001208570">
    <property type="component" value="Unassembled WGS sequence"/>
</dbReference>
<dbReference type="EMBL" id="JAODUP010000282">
    <property type="protein sequence ID" value="KAK2153866.1"/>
    <property type="molecule type" value="Genomic_DNA"/>
</dbReference>
<evidence type="ECO:0000256" key="1">
    <source>
        <dbReference type="SAM" id="MobiDB-lite"/>
    </source>
</evidence>
<dbReference type="Gene3D" id="2.10.220.10">
    <property type="entry name" value="Hormone Receptor, Insulin-like Growth Factor Receptor 1, Chain A, domain 2"/>
    <property type="match status" value="1"/>
</dbReference>
<feature type="domain" description="EGF-like" evidence="3">
    <location>
        <begin position="272"/>
        <end position="301"/>
    </location>
</feature>
<dbReference type="SUPFAM" id="SSF57184">
    <property type="entry name" value="Growth factor receptor domain"/>
    <property type="match status" value="2"/>
</dbReference>
<feature type="region of interest" description="Disordered" evidence="1">
    <location>
        <begin position="431"/>
        <end position="466"/>
    </location>
</feature>
<keyword evidence="2" id="KW-0732">Signal</keyword>
<proteinExistence type="predicted"/>